<feature type="non-terminal residue" evidence="2">
    <location>
        <position position="137"/>
    </location>
</feature>
<dbReference type="EMBL" id="MRYD01000520">
    <property type="protein sequence ID" value="OSZ55440.1"/>
    <property type="molecule type" value="Genomic_DNA"/>
</dbReference>
<dbReference type="InterPro" id="IPR016181">
    <property type="entry name" value="Acyl_CoA_acyltransferase"/>
</dbReference>
<dbReference type="PANTHER" id="PTHR37817:SF1">
    <property type="entry name" value="N-ACETYLTRANSFERASE EIS"/>
    <property type="match status" value="1"/>
</dbReference>
<dbReference type="InterPro" id="IPR036527">
    <property type="entry name" value="SCP2_sterol-bd_dom_sf"/>
</dbReference>
<feature type="domain" description="Eis-like acetyltransferase" evidence="1">
    <location>
        <begin position="3"/>
        <end position="88"/>
    </location>
</feature>
<accession>A0ABX3Y6H2</accession>
<comment type="caution">
    <text evidence="2">The sequence shown here is derived from an EMBL/GenBank/DDBJ whole genome shotgun (WGS) entry which is preliminary data.</text>
</comment>
<dbReference type="InterPro" id="IPR041380">
    <property type="entry name" value="Acetyltransf_17"/>
</dbReference>
<reference evidence="2 3" key="1">
    <citation type="submission" date="2016-12" db="EMBL/GenBank/DDBJ databases">
        <title>Genome Mining:The Detection of Biosynthetic Gene Clusters to Aid in the Expression of Curamycin A produced by Streptomyces sp. strain CZA14.</title>
        <authorList>
            <person name="Durrell K.A."/>
            <person name="Kirby B.M."/>
            <person name="Khan W."/>
            <person name="Mthethwa T."/>
            <person name="Le Roes-Hill M."/>
        </authorList>
    </citation>
    <scope>NUCLEOTIDE SEQUENCE [LARGE SCALE GENOMIC DNA]</scope>
    <source>
        <strain evidence="2 3">CZA14</strain>
    </source>
</reference>
<dbReference type="SUPFAM" id="SSF55718">
    <property type="entry name" value="SCP-like"/>
    <property type="match status" value="1"/>
</dbReference>
<protein>
    <submittedName>
        <fullName evidence="2">GNAT family N-acetyltransferase</fullName>
    </submittedName>
</protein>
<evidence type="ECO:0000313" key="2">
    <source>
        <dbReference type="EMBL" id="OSZ55440.1"/>
    </source>
</evidence>
<organism evidence="2 3">
    <name type="scientific">Streptomyces pharetrae CZA14</name>
    <dbReference type="NCBI Taxonomy" id="1144883"/>
    <lineage>
        <taxon>Bacteria</taxon>
        <taxon>Bacillati</taxon>
        <taxon>Actinomycetota</taxon>
        <taxon>Actinomycetes</taxon>
        <taxon>Kitasatosporales</taxon>
        <taxon>Streptomycetaceae</taxon>
        <taxon>Streptomyces</taxon>
    </lineage>
</organism>
<sequence>MDHERDGRATGYALYRHNFDPDGFRGSAGVVEVVELAACSRQSYAALWRFLAGIDLVTWIAYERAVDESLPRLLIEPRAVQAAPVGRLWLRLADVDRALAGGGYSLPLNLVLDVRDDFCPWDDGRRRLQAEAGNTRL</sequence>
<gene>
    <name evidence="2" type="ORF">OQI_38495</name>
</gene>
<proteinExistence type="predicted"/>
<keyword evidence="3" id="KW-1185">Reference proteome</keyword>
<dbReference type="Proteomes" id="UP000194266">
    <property type="component" value="Unassembled WGS sequence"/>
</dbReference>
<evidence type="ECO:0000259" key="1">
    <source>
        <dbReference type="Pfam" id="PF17668"/>
    </source>
</evidence>
<dbReference type="Gene3D" id="3.40.630.30">
    <property type="match status" value="1"/>
</dbReference>
<dbReference type="Pfam" id="PF17668">
    <property type="entry name" value="Acetyltransf_17"/>
    <property type="match status" value="1"/>
</dbReference>
<dbReference type="PANTHER" id="PTHR37817">
    <property type="entry name" value="N-ACETYLTRANSFERASE EIS"/>
    <property type="match status" value="1"/>
</dbReference>
<dbReference type="SUPFAM" id="SSF55729">
    <property type="entry name" value="Acyl-CoA N-acyltransferases (Nat)"/>
    <property type="match status" value="1"/>
</dbReference>
<dbReference type="Gene3D" id="3.30.1050.10">
    <property type="entry name" value="SCP2 sterol-binding domain"/>
    <property type="match status" value="1"/>
</dbReference>
<evidence type="ECO:0000313" key="3">
    <source>
        <dbReference type="Proteomes" id="UP000194266"/>
    </source>
</evidence>
<dbReference type="InterPro" id="IPR051554">
    <property type="entry name" value="Acetyltransferase_Eis"/>
</dbReference>
<name>A0ABX3Y6H2_9ACTN</name>